<dbReference type="OrthoDB" id="9784202at2"/>
<sequence length="214" mass="22915">MFGTQDLALFVISGLLLNLAPGPDSLLIMTRAASQGWRAGSAAALGIGSGTFVHILAAALGLSAVLATSATAFLIVKLIGAAYLLYVGLGLLLSKKKSSEDGEQITIVTTRLSYRKIFLQGFLTNLLNPKVAVFFLAFVPQFIASSAQDKALAFIFLGCIFNFNGMLWCHFLAFSSAYASQKLRVNRRLTSGLNRLIGLMFVSFGLKLALANRN</sequence>
<accession>A0A3S9HJ83</accession>
<keyword evidence="8" id="KW-1185">Reference proteome</keyword>
<feature type="transmembrane region" description="Helical" evidence="6">
    <location>
        <begin position="193"/>
        <end position="211"/>
    </location>
</feature>
<dbReference type="AlphaFoldDB" id="A0A3S9HJ83"/>
<feature type="transmembrane region" description="Helical" evidence="6">
    <location>
        <begin position="117"/>
        <end position="139"/>
    </location>
</feature>
<dbReference type="PANTHER" id="PTHR30086:SF20">
    <property type="entry name" value="ARGININE EXPORTER PROTEIN ARGO-RELATED"/>
    <property type="match status" value="1"/>
</dbReference>
<protein>
    <submittedName>
        <fullName evidence="7">LysE family translocator</fullName>
    </submittedName>
</protein>
<keyword evidence="3 6" id="KW-0812">Transmembrane</keyword>
<evidence type="ECO:0000256" key="1">
    <source>
        <dbReference type="ARBA" id="ARBA00004651"/>
    </source>
</evidence>
<evidence type="ECO:0000256" key="5">
    <source>
        <dbReference type="ARBA" id="ARBA00023136"/>
    </source>
</evidence>
<evidence type="ECO:0000256" key="2">
    <source>
        <dbReference type="ARBA" id="ARBA00022475"/>
    </source>
</evidence>
<evidence type="ECO:0000256" key="3">
    <source>
        <dbReference type="ARBA" id="ARBA00022692"/>
    </source>
</evidence>
<organism evidence="7 8">
    <name type="scientific">Undibacterium parvum</name>
    <dbReference type="NCBI Taxonomy" id="401471"/>
    <lineage>
        <taxon>Bacteria</taxon>
        <taxon>Pseudomonadati</taxon>
        <taxon>Pseudomonadota</taxon>
        <taxon>Betaproteobacteria</taxon>
        <taxon>Burkholderiales</taxon>
        <taxon>Oxalobacteraceae</taxon>
        <taxon>Undibacterium</taxon>
    </lineage>
</organism>
<keyword evidence="2" id="KW-1003">Cell membrane</keyword>
<dbReference type="PANTHER" id="PTHR30086">
    <property type="entry name" value="ARGININE EXPORTER PROTEIN ARGO"/>
    <property type="match status" value="1"/>
</dbReference>
<evidence type="ECO:0000256" key="6">
    <source>
        <dbReference type="SAM" id="Phobius"/>
    </source>
</evidence>
<evidence type="ECO:0000256" key="4">
    <source>
        <dbReference type="ARBA" id="ARBA00022989"/>
    </source>
</evidence>
<keyword evidence="5 6" id="KW-0472">Membrane</keyword>
<name>A0A3S9HJ83_9BURK</name>
<dbReference type="KEGG" id="upv:EJN92_09180"/>
<feature type="transmembrane region" description="Helical" evidence="6">
    <location>
        <begin position="6"/>
        <end position="30"/>
    </location>
</feature>
<dbReference type="InterPro" id="IPR001123">
    <property type="entry name" value="LeuE-type"/>
</dbReference>
<proteinExistence type="predicted"/>
<gene>
    <name evidence="7" type="ORF">EJN92_09180</name>
</gene>
<dbReference type="GO" id="GO:0005886">
    <property type="term" value="C:plasma membrane"/>
    <property type="evidence" value="ECO:0007669"/>
    <property type="project" value="UniProtKB-SubCell"/>
</dbReference>
<comment type="subcellular location">
    <subcellularLocation>
        <location evidence="1">Cell membrane</location>
        <topology evidence="1">Multi-pass membrane protein</topology>
    </subcellularLocation>
</comment>
<feature type="transmembrane region" description="Helical" evidence="6">
    <location>
        <begin position="151"/>
        <end position="173"/>
    </location>
</feature>
<feature type="transmembrane region" description="Helical" evidence="6">
    <location>
        <begin position="42"/>
        <end position="66"/>
    </location>
</feature>
<evidence type="ECO:0000313" key="8">
    <source>
        <dbReference type="Proteomes" id="UP000275663"/>
    </source>
</evidence>
<keyword evidence="4 6" id="KW-1133">Transmembrane helix</keyword>
<reference evidence="7 8" key="1">
    <citation type="journal article" date="2011" name="Int. J. Syst. Evol. Microbiol.">
        <title>Description of Undibacterium oligocarboniphilum sp. nov., isolated from purified water, and Undibacterium pigrum strain CCUG 49012 as the type strain of Undibacterium parvum sp. nov., and emended descriptions of the genus Undibacterium and the species Undibacterium pigrum.</title>
        <authorList>
            <person name="Eder W."/>
            <person name="Wanner G."/>
            <person name="Ludwig W."/>
            <person name="Busse H.J."/>
            <person name="Ziemke-Kageler F."/>
            <person name="Lang E."/>
        </authorList>
    </citation>
    <scope>NUCLEOTIDE SEQUENCE [LARGE SCALE GENOMIC DNA]</scope>
    <source>
        <strain evidence="7 8">DSM 23061</strain>
    </source>
</reference>
<dbReference type="Proteomes" id="UP000275663">
    <property type="component" value="Chromosome"/>
</dbReference>
<dbReference type="PIRSF" id="PIRSF006324">
    <property type="entry name" value="LeuE"/>
    <property type="match status" value="1"/>
</dbReference>
<evidence type="ECO:0000313" key="7">
    <source>
        <dbReference type="EMBL" id="AZP12159.1"/>
    </source>
</evidence>
<dbReference type="RefSeq" id="WP_126127541.1">
    <property type="nucleotide sequence ID" value="NZ_CP034464.1"/>
</dbReference>
<dbReference type="Pfam" id="PF01810">
    <property type="entry name" value="LysE"/>
    <property type="match status" value="1"/>
</dbReference>
<feature type="transmembrane region" description="Helical" evidence="6">
    <location>
        <begin position="72"/>
        <end position="93"/>
    </location>
</feature>
<dbReference type="GO" id="GO:0015171">
    <property type="term" value="F:amino acid transmembrane transporter activity"/>
    <property type="evidence" value="ECO:0007669"/>
    <property type="project" value="TreeGrafter"/>
</dbReference>
<dbReference type="EMBL" id="CP034464">
    <property type="protein sequence ID" value="AZP12159.1"/>
    <property type="molecule type" value="Genomic_DNA"/>
</dbReference>